<keyword evidence="1" id="KW-0812">Transmembrane</keyword>
<feature type="transmembrane region" description="Helical" evidence="1">
    <location>
        <begin position="31"/>
        <end position="55"/>
    </location>
</feature>
<feature type="transmembrane region" description="Helical" evidence="1">
    <location>
        <begin position="266"/>
        <end position="285"/>
    </location>
</feature>
<dbReference type="RefSeq" id="WP_004040413.1">
    <property type="nucleotide sequence ID" value="NZ_AQFR02000003.1"/>
</dbReference>
<feature type="transmembrane region" description="Helical" evidence="1">
    <location>
        <begin position="106"/>
        <end position="123"/>
    </location>
</feature>
<feature type="transmembrane region" description="Helical" evidence="1">
    <location>
        <begin position="135"/>
        <end position="155"/>
    </location>
</feature>
<feature type="transmembrane region" description="Helical" evidence="1">
    <location>
        <begin position="188"/>
        <end position="207"/>
    </location>
</feature>
<dbReference type="Pfam" id="PF13425">
    <property type="entry name" value="O-antigen_lig"/>
    <property type="match status" value="1"/>
</dbReference>
<accession>A0A4S2BG29</accession>
<protein>
    <recommendedName>
        <fullName evidence="4">O-antigen ligase domain-containing protein</fullName>
    </recommendedName>
</protein>
<name>A0A4S2BG29_9LACO</name>
<dbReference type="InterPro" id="IPR049504">
    <property type="entry name" value="O-antigen_lig"/>
</dbReference>
<dbReference type="AlphaFoldDB" id="A0A4S2BG29"/>
<evidence type="ECO:0008006" key="4">
    <source>
        <dbReference type="Google" id="ProtNLM"/>
    </source>
</evidence>
<keyword evidence="1" id="KW-0472">Membrane</keyword>
<evidence type="ECO:0000313" key="3">
    <source>
        <dbReference type="Proteomes" id="UP000309117"/>
    </source>
</evidence>
<evidence type="ECO:0000256" key="1">
    <source>
        <dbReference type="SAM" id="Phobius"/>
    </source>
</evidence>
<proteinExistence type="predicted"/>
<comment type="caution">
    <text evidence="2">The sequence shown here is derived from an EMBL/GenBank/DDBJ whole genome shotgun (WGS) entry which is preliminary data.</text>
</comment>
<dbReference type="Proteomes" id="UP000309117">
    <property type="component" value="Unassembled WGS sequence"/>
</dbReference>
<feature type="transmembrane region" description="Helical" evidence="1">
    <location>
        <begin position="419"/>
        <end position="442"/>
    </location>
</feature>
<feature type="transmembrane region" description="Helical" evidence="1">
    <location>
        <begin position="454"/>
        <end position="473"/>
    </location>
</feature>
<gene>
    <name evidence="2" type="ORF">E5351_07380</name>
</gene>
<feature type="transmembrane region" description="Helical" evidence="1">
    <location>
        <begin position="67"/>
        <end position="86"/>
    </location>
</feature>
<sequence>MKEKTRTALFWFILIQPFLDLYWLYNGKLATILPFTLPTIIRILAVGILIGMFFSKKDSWQKLNKQKWLIAYLILLVVYSIFHLLHVRHFNSVNPNDYNYSTISEIFYLIRMFLPLSVIYFTRELKFTQEDFKKVIMGLSGLFSFTIVISNLFLISLRSYGDGFISANVFEWFFNQNIGYSHIASKGFFNFANMVSAILFMLLPLMFYFMFKEFNWKIVTLNAVQALAMLEIGTKVAAIGLIAGIIITLLIYFIHRFLIKNVHKNTQAVLAALIIEIASLAILPFSPAIQRYNYEIYLAHQSDHELKDETKELETGLKKYPQGKKRQEFLRTFIKENYHSYALNKKFVTKSYPYQYDPEFWLSIMKQPGETRMQNRYLERAMLDKVVATNNNKLDKFMGISYTRETNIFNLERDFTSQIYSLGWFGMILFIGPYVAILAYGILKWILNKNKRTYLITSILTAMVFMLAAAFSSGNVMDFLTASFILAFVSGFLLKEFAGESRTQRLFK</sequence>
<dbReference type="EMBL" id="SRYV01000012">
    <property type="protein sequence ID" value="TGY13578.1"/>
    <property type="molecule type" value="Genomic_DNA"/>
</dbReference>
<evidence type="ECO:0000313" key="2">
    <source>
        <dbReference type="EMBL" id="TGY13578.1"/>
    </source>
</evidence>
<keyword evidence="1" id="KW-1133">Transmembrane helix</keyword>
<reference evidence="2 3" key="1">
    <citation type="submission" date="2019-04" db="EMBL/GenBank/DDBJ databases">
        <title>Microbes associate with the intestines of laboratory mice.</title>
        <authorList>
            <person name="Navarre W."/>
            <person name="Wong E."/>
            <person name="Huang K."/>
            <person name="Tropini C."/>
            <person name="Ng K."/>
            <person name="Yu B."/>
        </authorList>
    </citation>
    <scope>NUCLEOTIDE SEQUENCE [LARGE SCALE GENOMIC DNA]</scope>
    <source>
        <strain evidence="2 3">NM61_E11</strain>
    </source>
</reference>
<feature type="transmembrane region" description="Helical" evidence="1">
    <location>
        <begin position="236"/>
        <end position="254"/>
    </location>
</feature>
<organism evidence="2 3">
    <name type="scientific">Lactobacillus intestinalis</name>
    <dbReference type="NCBI Taxonomy" id="151781"/>
    <lineage>
        <taxon>Bacteria</taxon>
        <taxon>Bacillati</taxon>
        <taxon>Bacillota</taxon>
        <taxon>Bacilli</taxon>
        <taxon>Lactobacillales</taxon>
        <taxon>Lactobacillaceae</taxon>
        <taxon>Lactobacillus</taxon>
    </lineage>
</organism>
<feature type="transmembrane region" description="Helical" evidence="1">
    <location>
        <begin position="7"/>
        <end position="25"/>
    </location>
</feature>